<sequence length="45" mass="4989">MAKLLGYSAPALKRHNASRTPPCAAFRDFSPKIVEQFRPILTSSN</sequence>
<reference evidence="1" key="2">
    <citation type="submission" date="2021-03" db="EMBL/GenBank/DDBJ databases">
        <title>Complete genome sequence of Burkholderia seminalis 869T2.</title>
        <authorList>
            <person name="Hung S.-H."/>
            <person name="Huang C.-T."/>
            <person name="Huang C.-C."/>
            <person name="Kuo C.-H."/>
        </authorList>
    </citation>
    <scope>NUCLEOTIDE SEQUENCE</scope>
    <source>
        <strain evidence="1">869T2</strain>
    </source>
</reference>
<organism evidence="1 2">
    <name type="scientific">Burkholderia seminalis</name>
    <dbReference type="NCBI Taxonomy" id="488731"/>
    <lineage>
        <taxon>Bacteria</taxon>
        <taxon>Pseudomonadati</taxon>
        <taxon>Pseudomonadota</taxon>
        <taxon>Betaproteobacteria</taxon>
        <taxon>Burkholderiales</taxon>
        <taxon>Burkholderiaceae</taxon>
        <taxon>Burkholderia</taxon>
        <taxon>Burkholderia cepacia complex</taxon>
    </lineage>
</organism>
<dbReference type="EMBL" id="CP072521">
    <property type="protein sequence ID" value="QTO20517.1"/>
    <property type="molecule type" value="Genomic_DNA"/>
</dbReference>
<reference evidence="1" key="1">
    <citation type="submission" date="2014-04" db="EMBL/GenBank/DDBJ databases">
        <authorList>
            <person name="Ho Y.-N."/>
            <person name="Huang C.-C."/>
        </authorList>
    </citation>
    <scope>NUCLEOTIDE SEQUENCE</scope>
    <source>
        <strain evidence="1">869T2</strain>
    </source>
</reference>
<dbReference type="Proteomes" id="UP000027834">
    <property type="component" value="Chromosome 2"/>
</dbReference>
<gene>
    <name evidence="1" type="ORF">DT99_024460</name>
</gene>
<protein>
    <submittedName>
        <fullName evidence="1">Uncharacterized protein</fullName>
    </submittedName>
</protein>
<name>A0A8A8D7J1_9BURK</name>
<evidence type="ECO:0000313" key="1">
    <source>
        <dbReference type="EMBL" id="QTO20517.1"/>
    </source>
</evidence>
<proteinExistence type="predicted"/>
<evidence type="ECO:0000313" key="2">
    <source>
        <dbReference type="Proteomes" id="UP000027834"/>
    </source>
</evidence>
<keyword evidence="2" id="KW-1185">Reference proteome</keyword>
<accession>A0A8A8D7J1</accession>
<dbReference type="GeneID" id="62016367"/>
<dbReference type="AlphaFoldDB" id="A0A8A8D7J1"/>
<dbReference type="RefSeq" id="WP_154233740.1">
    <property type="nucleotide sequence ID" value="NZ_CABVPV010000032.1"/>
</dbReference>